<name>A0A1G7AXK5_9FLAO</name>
<dbReference type="Pfam" id="PF11751">
    <property type="entry name" value="PorP_SprF"/>
    <property type="match status" value="1"/>
</dbReference>
<dbReference type="AlphaFoldDB" id="A0A1G7AXK5"/>
<evidence type="ECO:0000313" key="2">
    <source>
        <dbReference type="EMBL" id="SDE19442.1"/>
    </source>
</evidence>
<sequence>MKKFLKYNILVLSVLTVFAKAQETVPYYHQYLLGGEYLFNPSYFGTIDDVVVNGFYQKQFSKLSEGPSIQSLGIHANVVDRVGAGAYFFRDQNGPISSNGLAVGASYFIPIGDDDSRTDAFSFGAGVNFYNMNVDWSQINAKDPNDPYLQDGSNSIFIAYINLGMQFSYQSFFGELSAVNIPLTNKRSIVNGIEQSPTRYFLHTGYEYALDEGFSVQPSVMFNLDTNSSRMTDLNFIAKVSDDRNYFAGGLSYRIAKTPFGSQQLSLSPLIKAEFNRLTFGAVYNFSMSKLSNFGGNSFMLSLGYNFENFINSRGFRYR</sequence>
<feature type="chain" id="PRO_5011574416" evidence="1">
    <location>
        <begin position="22"/>
        <end position="319"/>
    </location>
</feature>
<feature type="signal peptide" evidence="1">
    <location>
        <begin position="1"/>
        <end position="21"/>
    </location>
</feature>
<evidence type="ECO:0000256" key="1">
    <source>
        <dbReference type="SAM" id="SignalP"/>
    </source>
</evidence>
<accession>A0A1G7AXK5</accession>
<proteinExistence type="predicted"/>
<dbReference type="Proteomes" id="UP000198517">
    <property type="component" value="Unassembled WGS sequence"/>
</dbReference>
<dbReference type="InterPro" id="IPR019861">
    <property type="entry name" value="PorP/SprF_Bacteroidetes"/>
</dbReference>
<gene>
    <name evidence="2" type="ORF">SAMN05421544_104134</name>
</gene>
<reference evidence="2 3" key="1">
    <citation type="submission" date="2016-10" db="EMBL/GenBank/DDBJ databases">
        <authorList>
            <person name="de Groot N.N."/>
        </authorList>
    </citation>
    <scope>NUCLEOTIDE SEQUENCE [LARGE SCALE GENOMIC DNA]</scope>
    <source>
        <strain evidence="2 3">DSM 24015</strain>
    </source>
</reference>
<dbReference type="NCBIfam" id="TIGR03519">
    <property type="entry name" value="T9SS_PorP_fam"/>
    <property type="match status" value="1"/>
</dbReference>
<organism evidence="2 3">
    <name type="scientific">Riemerella columbipharyngis</name>
    <dbReference type="NCBI Taxonomy" id="1071918"/>
    <lineage>
        <taxon>Bacteria</taxon>
        <taxon>Pseudomonadati</taxon>
        <taxon>Bacteroidota</taxon>
        <taxon>Flavobacteriia</taxon>
        <taxon>Flavobacteriales</taxon>
        <taxon>Weeksellaceae</taxon>
        <taxon>Riemerella</taxon>
    </lineage>
</organism>
<dbReference type="OrthoDB" id="648347at2"/>
<protein>
    <submittedName>
        <fullName evidence="2">Type IX secretion system membrane protein, PorP/SprF family</fullName>
    </submittedName>
</protein>
<keyword evidence="3" id="KW-1185">Reference proteome</keyword>
<dbReference type="RefSeq" id="WP_092736171.1">
    <property type="nucleotide sequence ID" value="NZ_FNAS01000004.1"/>
</dbReference>
<dbReference type="EMBL" id="FNAS01000004">
    <property type="protein sequence ID" value="SDE19442.1"/>
    <property type="molecule type" value="Genomic_DNA"/>
</dbReference>
<evidence type="ECO:0000313" key="3">
    <source>
        <dbReference type="Proteomes" id="UP000198517"/>
    </source>
</evidence>
<keyword evidence="1" id="KW-0732">Signal</keyword>
<dbReference type="STRING" id="1071918.SAMN05421544_104134"/>